<organism evidence="3 4">
    <name type="scientific">Striga asiatica</name>
    <name type="common">Asiatic witchweed</name>
    <name type="synonym">Buchnera asiatica</name>
    <dbReference type="NCBI Taxonomy" id="4170"/>
    <lineage>
        <taxon>Eukaryota</taxon>
        <taxon>Viridiplantae</taxon>
        <taxon>Streptophyta</taxon>
        <taxon>Embryophyta</taxon>
        <taxon>Tracheophyta</taxon>
        <taxon>Spermatophyta</taxon>
        <taxon>Magnoliopsida</taxon>
        <taxon>eudicotyledons</taxon>
        <taxon>Gunneridae</taxon>
        <taxon>Pentapetalae</taxon>
        <taxon>asterids</taxon>
        <taxon>lamiids</taxon>
        <taxon>Lamiales</taxon>
        <taxon>Orobanchaceae</taxon>
        <taxon>Buchnereae</taxon>
        <taxon>Striga</taxon>
    </lineage>
</organism>
<keyword evidence="4" id="KW-1185">Reference proteome</keyword>
<name>A0A5A7QJ22_STRAF</name>
<comment type="caution">
    <text evidence="3">The sequence shown here is derived from an EMBL/GenBank/DDBJ whole genome shotgun (WGS) entry which is preliminary data.</text>
</comment>
<dbReference type="GO" id="GO:0010150">
    <property type="term" value="P:leaf senescence"/>
    <property type="evidence" value="ECO:0007669"/>
    <property type="project" value="UniProtKB-ARBA"/>
</dbReference>
<reference evidence="4" key="1">
    <citation type="journal article" date="2019" name="Curr. Biol.">
        <title>Genome Sequence of Striga asiatica Provides Insight into the Evolution of Plant Parasitism.</title>
        <authorList>
            <person name="Yoshida S."/>
            <person name="Kim S."/>
            <person name="Wafula E.K."/>
            <person name="Tanskanen J."/>
            <person name="Kim Y.M."/>
            <person name="Honaas L."/>
            <person name="Yang Z."/>
            <person name="Spallek T."/>
            <person name="Conn C.E."/>
            <person name="Ichihashi Y."/>
            <person name="Cheong K."/>
            <person name="Cui S."/>
            <person name="Der J.P."/>
            <person name="Gundlach H."/>
            <person name="Jiao Y."/>
            <person name="Hori C."/>
            <person name="Ishida J.K."/>
            <person name="Kasahara H."/>
            <person name="Kiba T."/>
            <person name="Kim M.S."/>
            <person name="Koo N."/>
            <person name="Laohavisit A."/>
            <person name="Lee Y.H."/>
            <person name="Lumba S."/>
            <person name="McCourt P."/>
            <person name="Mortimer J.C."/>
            <person name="Mutuku J.M."/>
            <person name="Nomura T."/>
            <person name="Sasaki-Sekimoto Y."/>
            <person name="Seto Y."/>
            <person name="Wang Y."/>
            <person name="Wakatake T."/>
            <person name="Sakakibara H."/>
            <person name="Demura T."/>
            <person name="Yamaguchi S."/>
            <person name="Yoneyama K."/>
            <person name="Manabe R.I."/>
            <person name="Nelson D.C."/>
            <person name="Schulman A.H."/>
            <person name="Timko M.P."/>
            <person name="dePamphilis C.W."/>
            <person name="Choi D."/>
            <person name="Shirasu K."/>
        </authorList>
    </citation>
    <scope>NUCLEOTIDE SEQUENCE [LARGE SCALE GENOMIC DNA]</scope>
    <source>
        <strain evidence="4">cv. UVA1</strain>
    </source>
</reference>
<gene>
    <name evidence="3" type="ORF">STAS_21839</name>
</gene>
<feature type="compositionally biased region" description="Acidic residues" evidence="2">
    <location>
        <begin position="78"/>
        <end position="87"/>
    </location>
</feature>
<dbReference type="PANTHER" id="PTHR33083:SF123">
    <property type="entry name" value="EXPRESSED PROTEIN"/>
    <property type="match status" value="1"/>
</dbReference>
<sequence length="139" mass="15925">MTRLHGNLWALLNSPDEEEDVFALMSTSPARFKIYRSKSSSDLSMYRAPVSEPIPIKKFSWEGNVINEKKGKNVFSPEEGEPSEDDYERLPPHEIVKKRTMKNRFAYSMCEGGFGRTLKGRDLINVRTMVLTMTGFIES</sequence>
<comment type="similarity">
    <text evidence="1">Belongs to the senescence regulator S40 family.</text>
</comment>
<dbReference type="AlphaFoldDB" id="A0A5A7QJ22"/>
<dbReference type="Pfam" id="PF04520">
    <property type="entry name" value="Senescence_reg"/>
    <property type="match status" value="1"/>
</dbReference>
<dbReference type="OrthoDB" id="672058at2759"/>
<proteinExistence type="inferred from homology"/>
<dbReference type="InterPro" id="IPR007608">
    <property type="entry name" value="Senescence_reg_S40"/>
</dbReference>
<accession>A0A5A7QJ22</accession>
<evidence type="ECO:0000256" key="2">
    <source>
        <dbReference type="SAM" id="MobiDB-lite"/>
    </source>
</evidence>
<evidence type="ECO:0000313" key="4">
    <source>
        <dbReference type="Proteomes" id="UP000325081"/>
    </source>
</evidence>
<dbReference type="PANTHER" id="PTHR33083">
    <property type="entry name" value="EXPRESSED PROTEIN"/>
    <property type="match status" value="1"/>
</dbReference>
<feature type="region of interest" description="Disordered" evidence="2">
    <location>
        <begin position="72"/>
        <end position="91"/>
    </location>
</feature>
<dbReference type="Proteomes" id="UP000325081">
    <property type="component" value="Unassembled WGS sequence"/>
</dbReference>
<evidence type="ECO:0000256" key="1">
    <source>
        <dbReference type="ARBA" id="ARBA00034773"/>
    </source>
</evidence>
<evidence type="ECO:0000313" key="3">
    <source>
        <dbReference type="EMBL" id="GER44928.1"/>
    </source>
</evidence>
<dbReference type="EMBL" id="BKCP01007181">
    <property type="protein sequence ID" value="GER44928.1"/>
    <property type="molecule type" value="Genomic_DNA"/>
</dbReference>
<protein>
    <submittedName>
        <fullName evidence="3">Uncharacterized protein</fullName>
    </submittedName>
</protein>